<evidence type="ECO:0000256" key="2">
    <source>
        <dbReference type="SAM" id="SignalP"/>
    </source>
</evidence>
<feature type="region of interest" description="Disordered" evidence="1">
    <location>
        <begin position="27"/>
        <end position="137"/>
    </location>
</feature>
<protein>
    <submittedName>
        <fullName evidence="3">Uncharacterized protein</fullName>
    </submittedName>
</protein>
<dbReference type="EMBL" id="CM007647">
    <property type="protein sequence ID" value="ONM10549.1"/>
    <property type="molecule type" value="Genomic_DNA"/>
</dbReference>
<feature type="signal peptide" evidence="2">
    <location>
        <begin position="1"/>
        <end position="25"/>
    </location>
</feature>
<dbReference type="AlphaFoldDB" id="A0A1D6L8I6"/>
<keyword evidence="2" id="KW-0732">Signal</keyword>
<accession>A0A1D6L8I6</accession>
<evidence type="ECO:0000256" key="1">
    <source>
        <dbReference type="SAM" id="MobiDB-lite"/>
    </source>
</evidence>
<feature type="compositionally biased region" description="Low complexity" evidence="1">
    <location>
        <begin position="86"/>
        <end position="116"/>
    </location>
</feature>
<feature type="compositionally biased region" description="Basic and acidic residues" evidence="1">
    <location>
        <begin position="127"/>
        <end position="137"/>
    </location>
</feature>
<evidence type="ECO:0000313" key="3">
    <source>
        <dbReference type="EMBL" id="ONM10549.1"/>
    </source>
</evidence>
<sequence length="137" mass="14473">MELPWGMLLPLLLVLSVSSPSSSSAAATLAVTAPPPLPVPPPRHAQDAEGMLINGNFETAPRRLNKTLIVGRHSPGKAGSRRRRSGSWPAASAPASPSTAPTTTPRSPTASRSAAPCWTRSRLCLSRRSEMNRESAE</sequence>
<organism evidence="3">
    <name type="scientific">Zea mays</name>
    <name type="common">Maize</name>
    <dbReference type="NCBI Taxonomy" id="4577"/>
    <lineage>
        <taxon>Eukaryota</taxon>
        <taxon>Viridiplantae</taxon>
        <taxon>Streptophyta</taxon>
        <taxon>Embryophyta</taxon>
        <taxon>Tracheophyta</taxon>
        <taxon>Spermatophyta</taxon>
        <taxon>Magnoliopsida</taxon>
        <taxon>Liliopsida</taxon>
        <taxon>Poales</taxon>
        <taxon>Poaceae</taxon>
        <taxon>PACMAD clade</taxon>
        <taxon>Panicoideae</taxon>
        <taxon>Andropogonodae</taxon>
        <taxon>Andropogoneae</taxon>
        <taxon>Tripsacinae</taxon>
        <taxon>Zea</taxon>
    </lineage>
</organism>
<name>A0A1D6L8I6_MAIZE</name>
<feature type="compositionally biased region" description="Pro residues" evidence="1">
    <location>
        <begin position="33"/>
        <end position="43"/>
    </location>
</feature>
<gene>
    <name evidence="3" type="ORF">ZEAMMB73_Zm00001d034547</name>
</gene>
<reference evidence="3" key="1">
    <citation type="submission" date="2015-12" db="EMBL/GenBank/DDBJ databases">
        <title>Update maize B73 reference genome by single molecule sequencing technologies.</title>
        <authorList>
            <consortium name="Maize Genome Sequencing Project"/>
            <person name="Ware D."/>
        </authorList>
    </citation>
    <scope>NUCLEOTIDE SEQUENCE [LARGE SCALE GENOMIC DNA]</scope>
    <source>
        <tissue evidence="3">Seedling</tissue>
    </source>
</reference>
<proteinExistence type="predicted"/>
<feature type="chain" id="PRO_5010806455" evidence="2">
    <location>
        <begin position="26"/>
        <end position="137"/>
    </location>
</feature>